<evidence type="ECO:0000259" key="2">
    <source>
        <dbReference type="PROSITE" id="PS50011"/>
    </source>
</evidence>
<sequence>MSQGRPGRETSLPNIGIPSIEDESILKPRPRQVTEPFFFDNQTNDFLSPPINEHTVSESGRSYLTFASLDSVYDRGTANYAAWENTLGISYPAASPPSIEHRKILGSSPITRQSLDDALWGQAKRSKVGTERFLPLDRLKALINPTTVKELLESTPLPREDVKYLLKGIFGDEQVQTFHFRAKAKSRRRWPGLFRTFALLIMVDQVSAIRQFVDHGLDDSLLPIFVPTEEEEAATGHVMARSPISRADNTIDNRKLQQCFASFTYPQLLHFCYFQKLVNVPFFLFPAEDFNVSFYELDPECVLPFIDVGQPKTGAYGSVKKIIIHPAHHNYSRPNNENPLPAFAVKTLLVQNEEKFKKEVEASEILLNKRHHKLPDHLVHLELAYRHGEQCCLVFPWADGNLKEYWESHPRGCRSPMNHNDVLWVFKQCSGLALGLRRLHHPSSFAMKGSAGNGDIWTAEDILDEDKKSKYGRHGDIKPENILWFKNYNDDLDHLAICDFGSTEFNSVYSKSHVDARGITGYSETYQPPDTRLELEVGQKIDVWSLGCVFLEFVSWFLLGYHETVHEFPRRRMRPQPQHPENIIMEDRFFAWEANEDSERGQTAIVNPAVVEWIRKIHSLDTCPKSIHEFLDLIQEQMLQPKASNRSDCKMVRVELHALYKKCQRNKIYATEGYSKTQNHTKDLVQQSQNLPGLTEHHQSLDERHPVLFPGLSDEMRDQASLTAPRSQEIQVDKEPPSQSEEPFQRSRRSGNATTSGASVLLSQDTSKSSYGLSRMVTNDTTPCTTQLEATDSAPLQNNIKQSRELCNEDDSLKDEVVAFNDVSWAEGSLHRTTSNKASSIPKDEPGVEGRIEIPTDQTVAVQPEGEPAKSSPGPASLPQVKSATPKVYTFQGVQAILHKVGRTFGDSDRRRRGWKFLTQKWKRRSQRDIN</sequence>
<dbReference type="Pfam" id="PF00069">
    <property type="entry name" value="Pkinase"/>
    <property type="match status" value="1"/>
</dbReference>
<feature type="region of interest" description="Disordered" evidence="1">
    <location>
        <begin position="862"/>
        <end position="881"/>
    </location>
</feature>
<evidence type="ECO:0000256" key="1">
    <source>
        <dbReference type="SAM" id="MobiDB-lite"/>
    </source>
</evidence>
<keyword evidence="4" id="KW-1185">Reference proteome</keyword>
<dbReference type="Gene3D" id="1.10.510.10">
    <property type="entry name" value="Transferase(Phosphotransferase) domain 1"/>
    <property type="match status" value="1"/>
</dbReference>
<organism evidence="3 4">
    <name type="scientific">Fusarium torulosum</name>
    <dbReference type="NCBI Taxonomy" id="33205"/>
    <lineage>
        <taxon>Eukaryota</taxon>
        <taxon>Fungi</taxon>
        <taxon>Dikarya</taxon>
        <taxon>Ascomycota</taxon>
        <taxon>Pezizomycotina</taxon>
        <taxon>Sordariomycetes</taxon>
        <taxon>Hypocreomycetidae</taxon>
        <taxon>Hypocreales</taxon>
        <taxon>Nectriaceae</taxon>
        <taxon>Fusarium</taxon>
    </lineage>
</organism>
<proteinExistence type="predicted"/>
<dbReference type="EMBL" id="ONZP01000046">
    <property type="protein sequence ID" value="SPJ71700.1"/>
    <property type="molecule type" value="Genomic_DNA"/>
</dbReference>
<feature type="compositionally biased region" description="Polar residues" evidence="1">
    <location>
        <begin position="750"/>
        <end position="766"/>
    </location>
</feature>
<dbReference type="InterPro" id="IPR011009">
    <property type="entry name" value="Kinase-like_dom_sf"/>
</dbReference>
<gene>
    <name evidence="3" type="ORF">FTOL_01428</name>
</gene>
<name>A0AAE8SDC9_9HYPO</name>
<dbReference type="PANTHER" id="PTHR24359">
    <property type="entry name" value="SERINE/THREONINE-PROTEIN KINASE SBK1"/>
    <property type="match status" value="1"/>
</dbReference>
<feature type="region of interest" description="Disordered" evidence="1">
    <location>
        <begin position="830"/>
        <end position="850"/>
    </location>
</feature>
<accession>A0AAE8SDC9</accession>
<dbReference type="PROSITE" id="PS50011">
    <property type="entry name" value="PROTEIN_KINASE_DOM"/>
    <property type="match status" value="1"/>
</dbReference>
<dbReference type="PANTHER" id="PTHR24359:SF37">
    <property type="entry name" value="PROTEIN KINASE DOMAIN-CONTAINING PROTEIN"/>
    <property type="match status" value="1"/>
</dbReference>
<dbReference type="InterPro" id="IPR000719">
    <property type="entry name" value="Prot_kinase_dom"/>
</dbReference>
<comment type="caution">
    <text evidence="3">The sequence shown here is derived from an EMBL/GenBank/DDBJ whole genome shotgun (WGS) entry which is preliminary data.</text>
</comment>
<feature type="compositionally biased region" description="Polar residues" evidence="1">
    <location>
        <begin position="720"/>
        <end position="730"/>
    </location>
</feature>
<feature type="region of interest" description="Disordered" evidence="1">
    <location>
        <begin position="718"/>
        <end position="766"/>
    </location>
</feature>
<feature type="region of interest" description="Disordered" evidence="1">
    <location>
        <begin position="1"/>
        <end position="26"/>
    </location>
</feature>
<dbReference type="CDD" id="cd00180">
    <property type="entry name" value="PKc"/>
    <property type="match status" value="1"/>
</dbReference>
<dbReference type="GO" id="GO:0005524">
    <property type="term" value="F:ATP binding"/>
    <property type="evidence" value="ECO:0007669"/>
    <property type="project" value="InterPro"/>
</dbReference>
<protein>
    <recommendedName>
        <fullName evidence="2">Protein kinase domain-containing protein</fullName>
    </recommendedName>
</protein>
<dbReference type="Proteomes" id="UP001187734">
    <property type="component" value="Unassembled WGS sequence"/>
</dbReference>
<dbReference type="SUPFAM" id="SSF56112">
    <property type="entry name" value="Protein kinase-like (PK-like)"/>
    <property type="match status" value="1"/>
</dbReference>
<evidence type="ECO:0000313" key="3">
    <source>
        <dbReference type="EMBL" id="SPJ71700.1"/>
    </source>
</evidence>
<dbReference type="GO" id="GO:0004674">
    <property type="term" value="F:protein serine/threonine kinase activity"/>
    <property type="evidence" value="ECO:0007669"/>
    <property type="project" value="TreeGrafter"/>
</dbReference>
<reference evidence="3" key="1">
    <citation type="submission" date="2018-03" db="EMBL/GenBank/DDBJ databases">
        <authorList>
            <person name="Guldener U."/>
        </authorList>
    </citation>
    <scope>NUCLEOTIDE SEQUENCE</scope>
</reference>
<feature type="domain" description="Protein kinase" evidence="2">
    <location>
        <begin position="305"/>
        <end position="660"/>
    </location>
</feature>
<dbReference type="AlphaFoldDB" id="A0AAE8SDC9"/>
<dbReference type="SMART" id="SM00220">
    <property type="entry name" value="S_TKc"/>
    <property type="match status" value="1"/>
</dbReference>
<evidence type="ECO:0000313" key="4">
    <source>
        <dbReference type="Proteomes" id="UP001187734"/>
    </source>
</evidence>